<dbReference type="AlphaFoldDB" id="A0A8W8KQ12"/>
<reference evidence="3" key="1">
    <citation type="submission" date="2022-08" db="UniProtKB">
        <authorList>
            <consortium name="EnsemblMetazoa"/>
        </authorList>
    </citation>
    <scope>IDENTIFICATION</scope>
    <source>
        <strain evidence="3">05x7-T-G4-1.051#20</strain>
    </source>
</reference>
<keyword evidence="2" id="KW-0812">Transmembrane</keyword>
<proteinExistence type="predicted"/>
<dbReference type="EnsemblMetazoa" id="G24560.1">
    <property type="protein sequence ID" value="G24560.1:cds"/>
    <property type="gene ID" value="G24560"/>
</dbReference>
<evidence type="ECO:0000256" key="1">
    <source>
        <dbReference type="SAM" id="Coils"/>
    </source>
</evidence>
<dbReference type="Proteomes" id="UP000005408">
    <property type="component" value="Unassembled WGS sequence"/>
</dbReference>
<keyword evidence="2" id="KW-0472">Membrane</keyword>
<evidence type="ECO:0000313" key="4">
    <source>
        <dbReference type="Proteomes" id="UP000005408"/>
    </source>
</evidence>
<organism evidence="3 4">
    <name type="scientific">Magallana gigas</name>
    <name type="common">Pacific oyster</name>
    <name type="synonym">Crassostrea gigas</name>
    <dbReference type="NCBI Taxonomy" id="29159"/>
    <lineage>
        <taxon>Eukaryota</taxon>
        <taxon>Metazoa</taxon>
        <taxon>Spiralia</taxon>
        <taxon>Lophotrochozoa</taxon>
        <taxon>Mollusca</taxon>
        <taxon>Bivalvia</taxon>
        <taxon>Autobranchia</taxon>
        <taxon>Pteriomorphia</taxon>
        <taxon>Ostreida</taxon>
        <taxon>Ostreoidea</taxon>
        <taxon>Ostreidae</taxon>
        <taxon>Magallana</taxon>
    </lineage>
</organism>
<sequence>MKDTQSKLQVQMDTLENRCKAMEEKYSEIKNDITSSEINFKREIYDINLYIILFLILLIIAVIFMAQKELLHRKYHESDRIPPDNPTVGCGQNQKVGGQETALSDERFEMSMAQKIKEEGIKSLPVRTYVVGTLSDLFNIKPCQVTIIFVDSNDRDIILENPETDIGDIRRKTTECLTKINCDVFIIYCKDRGSQTLPPNQLYNTRLHSIDQHATLVKLKKKNRVFSVYECLHLQQVELLGDCVEQL</sequence>
<protein>
    <submittedName>
        <fullName evidence="3">Uncharacterized protein</fullName>
    </submittedName>
</protein>
<feature type="coiled-coil region" evidence="1">
    <location>
        <begin position="5"/>
        <end position="39"/>
    </location>
</feature>
<evidence type="ECO:0000256" key="2">
    <source>
        <dbReference type="SAM" id="Phobius"/>
    </source>
</evidence>
<keyword evidence="4" id="KW-1185">Reference proteome</keyword>
<name>A0A8W8KQ12_MAGGI</name>
<evidence type="ECO:0000313" key="3">
    <source>
        <dbReference type="EnsemblMetazoa" id="G24560.1:cds"/>
    </source>
</evidence>
<accession>A0A8W8KQ12</accession>
<feature type="transmembrane region" description="Helical" evidence="2">
    <location>
        <begin position="47"/>
        <end position="66"/>
    </location>
</feature>
<keyword evidence="1" id="KW-0175">Coiled coil</keyword>
<keyword evidence="2" id="KW-1133">Transmembrane helix</keyword>